<organism evidence="1">
    <name type="scientific">marine sediment metagenome</name>
    <dbReference type="NCBI Taxonomy" id="412755"/>
    <lineage>
        <taxon>unclassified sequences</taxon>
        <taxon>metagenomes</taxon>
        <taxon>ecological metagenomes</taxon>
    </lineage>
</organism>
<name>A0A0F9MHJ9_9ZZZZ</name>
<protein>
    <submittedName>
        <fullName evidence="1">Uncharacterized protein</fullName>
    </submittedName>
</protein>
<reference evidence="1" key="1">
    <citation type="journal article" date="2015" name="Nature">
        <title>Complex archaea that bridge the gap between prokaryotes and eukaryotes.</title>
        <authorList>
            <person name="Spang A."/>
            <person name="Saw J.H."/>
            <person name="Jorgensen S.L."/>
            <person name="Zaremba-Niedzwiedzka K."/>
            <person name="Martijn J."/>
            <person name="Lind A.E."/>
            <person name="van Eijk R."/>
            <person name="Schleper C."/>
            <person name="Guy L."/>
            <person name="Ettema T.J."/>
        </authorList>
    </citation>
    <scope>NUCLEOTIDE SEQUENCE</scope>
</reference>
<comment type="caution">
    <text evidence="1">The sequence shown here is derived from an EMBL/GenBank/DDBJ whole genome shotgun (WGS) entry which is preliminary data.</text>
</comment>
<proteinExistence type="predicted"/>
<gene>
    <name evidence="1" type="ORF">LCGC14_1459170</name>
</gene>
<dbReference type="EMBL" id="LAZR01010138">
    <property type="protein sequence ID" value="KKM68602.1"/>
    <property type="molecule type" value="Genomic_DNA"/>
</dbReference>
<evidence type="ECO:0000313" key="1">
    <source>
        <dbReference type="EMBL" id="KKM68602.1"/>
    </source>
</evidence>
<accession>A0A0F9MHJ9</accession>
<sequence length="115" mass="13237">MALTVRFPNGQAITYNDVNEKQRIVGGWELIKKDRRGEKWQVAIVLDSSGAILEWVNPCTIENPLEKITDRAALERLRSRLQEAGKNNPGALGDMKRELAGFNLKTYKWKKRRTR</sequence>
<dbReference type="AlphaFoldDB" id="A0A0F9MHJ9"/>